<dbReference type="InterPro" id="IPR013766">
    <property type="entry name" value="Thioredoxin_domain"/>
</dbReference>
<dbReference type="InterPro" id="IPR036249">
    <property type="entry name" value="Thioredoxin-like_sf"/>
</dbReference>
<dbReference type="Pfam" id="PF00085">
    <property type="entry name" value="Thioredoxin"/>
    <property type="match status" value="1"/>
</dbReference>
<dbReference type="EMBL" id="BDGG01000018">
    <property type="protein sequence ID" value="GAV08676.1"/>
    <property type="molecule type" value="Genomic_DNA"/>
</dbReference>
<comment type="caution">
    <text evidence="5">The sequence shown here is derived from an EMBL/GenBank/DDBJ whole genome shotgun (WGS) entry which is preliminary data.</text>
</comment>
<dbReference type="CDD" id="cd02989">
    <property type="entry name" value="Phd_like_TxnDC9"/>
    <property type="match status" value="1"/>
</dbReference>
<dbReference type="SUPFAM" id="SSF52833">
    <property type="entry name" value="Thioredoxin-like"/>
    <property type="match status" value="1"/>
</dbReference>
<evidence type="ECO:0000256" key="3">
    <source>
        <dbReference type="SAM" id="MobiDB-lite"/>
    </source>
</evidence>
<evidence type="ECO:0000313" key="5">
    <source>
        <dbReference type="EMBL" id="GAV08676.1"/>
    </source>
</evidence>
<organism evidence="5 6">
    <name type="scientific">Ramazzottius varieornatus</name>
    <name type="common">Water bear</name>
    <name type="synonym">Tardigrade</name>
    <dbReference type="NCBI Taxonomy" id="947166"/>
    <lineage>
        <taxon>Eukaryota</taxon>
        <taxon>Metazoa</taxon>
        <taxon>Ecdysozoa</taxon>
        <taxon>Tardigrada</taxon>
        <taxon>Eutardigrada</taxon>
        <taxon>Parachela</taxon>
        <taxon>Hypsibioidea</taxon>
        <taxon>Ramazzottiidae</taxon>
        <taxon>Ramazzottius</taxon>
    </lineage>
</organism>
<feature type="coiled-coil region" evidence="2">
    <location>
        <begin position="20"/>
        <end position="50"/>
    </location>
</feature>
<evidence type="ECO:0000313" key="6">
    <source>
        <dbReference type="Proteomes" id="UP000186922"/>
    </source>
</evidence>
<protein>
    <recommendedName>
        <fullName evidence="1">Thioredoxin domain-containing protein 9</fullName>
    </recommendedName>
</protein>
<keyword evidence="2" id="KW-0175">Coiled coil</keyword>
<accession>A0A1D1W5V9</accession>
<sequence length="216" mass="24839">MEQVLARQLLEAGKVVEAQLDNEIKRLDKLVVNEDDLEELRERRLQAMKNDAVKKQEWRSNGHGVYTELPDEKEFFQAGKKSNKLVCHFYRPTTLRCQIVDKHLQLLAPQHLETRFVKINVERCPFLAQRLRIVVIPTIALVIDDKIKDYIVGFDDLGGTDEFSTAMMEWRLARSKAINYSGDLSQPPDIKGPPSVLGISKNKNLRSKKHESDDSE</sequence>
<dbReference type="Proteomes" id="UP000186922">
    <property type="component" value="Unassembled WGS sequence"/>
</dbReference>
<evidence type="ECO:0000256" key="1">
    <source>
        <dbReference type="ARBA" id="ARBA00026148"/>
    </source>
</evidence>
<dbReference type="Gene3D" id="3.40.30.10">
    <property type="entry name" value="Glutaredoxin"/>
    <property type="match status" value="1"/>
</dbReference>
<dbReference type="AlphaFoldDB" id="A0A1D1W5V9"/>
<keyword evidence="6" id="KW-1185">Reference proteome</keyword>
<dbReference type="PANTHER" id="PTHR21148">
    <property type="entry name" value="THIOREDOXIN DOMAIN-CONTAINING PROTEIN 9"/>
    <property type="match status" value="1"/>
</dbReference>
<name>A0A1D1W5V9_RAMVA</name>
<reference evidence="5 6" key="1">
    <citation type="journal article" date="2016" name="Nat. Commun.">
        <title>Extremotolerant tardigrade genome and improved radiotolerance of human cultured cells by tardigrade-unique protein.</title>
        <authorList>
            <person name="Hashimoto T."/>
            <person name="Horikawa D.D."/>
            <person name="Saito Y."/>
            <person name="Kuwahara H."/>
            <person name="Kozuka-Hata H."/>
            <person name="Shin-I T."/>
            <person name="Minakuchi Y."/>
            <person name="Ohishi K."/>
            <person name="Motoyama A."/>
            <person name="Aizu T."/>
            <person name="Enomoto A."/>
            <person name="Kondo K."/>
            <person name="Tanaka S."/>
            <person name="Hara Y."/>
            <person name="Koshikawa S."/>
            <person name="Sagara H."/>
            <person name="Miura T."/>
            <person name="Yokobori S."/>
            <person name="Miyagawa K."/>
            <person name="Suzuki Y."/>
            <person name="Kubo T."/>
            <person name="Oyama M."/>
            <person name="Kohara Y."/>
            <person name="Fujiyama A."/>
            <person name="Arakawa K."/>
            <person name="Katayama T."/>
            <person name="Toyoda A."/>
            <person name="Kunieda T."/>
        </authorList>
    </citation>
    <scope>NUCLEOTIDE SEQUENCE [LARGE SCALE GENOMIC DNA]</scope>
    <source>
        <strain evidence="5 6">YOKOZUNA-1</strain>
    </source>
</reference>
<evidence type="ECO:0000259" key="4">
    <source>
        <dbReference type="Pfam" id="PF00085"/>
    </source>
</evidence>
<dbReference type="OrthoDB" id="10257948at2759"/>
<dbReference type="STRING" id="947166.A0A1D1W5V9"/>
<gene>
    <name evidence="5" type="primary">RvY_18335-1</name>
    <name evidence="5" type="synonym">RvY_18335.1</name>
    <name evidence="5" type="ORF">RvY_18335</name>
</gene>
<feature type="region of interest" description="Disordered" evidence="3">
    <location>
        <begin position="183"/>
        <end position="216"/>
    </location>
</feature>
<feature type="domain" description="Thioredoxin" evidence="4">
    <location>
        <begin position="72"/>
        <end position="153"/>
    </location>
</feature>
<evidence type="ECO:0000256" key="2">
    <source>
        <dbReference type="SAM" id="Coils"/>
    </source>
</evidence>
<proteinExistence type="predicted"/>